<reference evidence="1" key="1">
    <citation type="submission" date="2020-02" db="EMBL/GenBank/DDBJ databases">
        <authorList>
            <person name="Meier V. D."/>
        </authorList>
    </citation>
    <scope>NUCLEOTIDE SEQUENCE</scope>
    <source>
        <strain evidence="1">AVDCRST_MAG59</strain>
    </source>
</reference>
<gene>
    <name evidence="1" type="ORF">AVDCRST_MAG59-2286</name>
</gene>
<dbReference type="EMBL" id="CADCWF010000145">
    <property type="protein sequence ID" value="CAA9557667.1"/>
    <property type="molecule type" value="Genomic_DNA"/>
</dbReference>
<organism evidence="1">
    <name type="scientific">uncultured Thermomicrobiales bacterium</name>
    <dbReference type="NCBI Taxonomy" id="1645740"/>
    <lineage>
        <taxon>Bacteria</taxon>
        <taxon>Pseudomonadati</taxon>
        <taxon>Thermomicrobiota</taxon>
        <taxon>Thermomicrobia</taxon>
        <taxon>Thermomicrobiales</taxon>
        <taxon>environmental samples</taxon>
    </lineage>
</organism>
<dbReference type="AlphaFoldDB" id="A0A6J4URD3"/>
<proteinExistence type="predicted"/>
<name>A0A6J4URD3_9BACT</name>
<accession>A0A6J4URD3</accession>
<sequence>MRLLLRSVHQPRWWGSASRALLRRWSILPIVSRHGSFRSKEARISK</sequence>
<protein>
    <submittedName>
        <fullName evidence="1">Uncharacterized protein</fullName>
    </submittedName>
</protein>
<evidence type="ECO:0000313" key="1">
    <source>
        <dbReference type="EMBL" id="CAA9557667.1"/>
    </source>
</evidence>